<evidence type="ECO:0000313" key="1">
    <source>
        <dbReference type="EMBL" id="KAK2555769.1"/>
    </source>
</evidence>
<evidence type="ECO:0000313" key="2">
    <source>
        <dbReference type="Proteomes" id="UP001249851"/>
    </source>
</evidence>
<sequence>GTWFQFICLPNDQACAPRRFTTLRKPEYATLLQKGPFIIGYTPINKGRASKTLKLILIILSVWSPGVLDGPMFYRNRESSSGGMITETLSYPYYCLIQKMISFIFTDASTKEWGAVRDAEKTGGRLSDEEAKNHINSLELMAIFFGLEAFCKNE</sequence>
<dbReference type="Proteomes" id="UP001249851">
    <property type="component" value="Unassembled WGS sequence"/>
</dbReference>
<accession>A0AAD9UZJ1</accession>
<dbReference type="EMBL" id="JARQWQ010000060">
    <property type="protein sequence ID" value="KAK2555769.1"/>
    <property type="molecule type" value="Genomic_DNA"/>
</dbReference>
<protein>
    <submittedName>
        <fullName evidence="1">Uncharacterized protein</fullName>
    </submittedName>
</protein>
<gene>
    <name evidence="1" type="ORF">P5673_022350</name>
</gene>
<keyword evidence="2" id="KW-1185">Reference proteome</keyword>
<reference evidence="1" key="1">
    <citation type="journal article" date="2023" name="G3 (Bethesda)">
        <title>Whole genome assembly and annotation of the endangered Caribbean coral Acropora cervicornis.</title>
        <authorList>
            <person name="Selwyn J.D."/>
            <person name="Vollmer S.V."/>
        </authorList>
    </citation>
    <scope>NUCLEOTIDE SEQUENCE</scope>
    <source>
        <strain evidence="1">K2</strain>
    </source>
</reference>
<organism evidence="1 2">
    <name type="scientific">Acropora cervicornis</name>
    <name type="common">Staghorn coral</name>
    <dbReference type="NCBI Taxonomy" id="6130"/>
    <lineage>
        <taxon>Eukaryota</taxon>
        <taxon>Metazoa</taxon>
        <taxon>Cnidaria</taxon>
        <taxon>Anthozoa</taxon>
        <taxon>Hexacorallia</taxon>
        <taxon>Scleractinia</taxon>
        <taxon>Astrocoeniina</taxon>
        <taxon>Acroporidae</taxon>
        <taxon>Acropora</taxon>
    </lineage>
</organism>
<proteinExistence type="predicted"/>
<name>A0AAD9UZJ1_ACRCE</name>
<reference evidence="1" key="2">
    <citation type="journal article" date="2023" name="Science">
        <title>Genomic signatures of disease resistance in endangered staghorn corals.</title>
        <authorList>
            <person name="Vollmer S.V."/>
            <person name="Selwyn J.D."/>
            <person name="Despard B.A."/>
            <person name="Roesel C.L."/>
        </authorList>
    </citation>
    <scope>NUCLEOTIDE SEQUENCE</scope>
    <source>
        <strain evidence="1">K2</strain>
    </source>
</reference>
<feature type="non-terminal residue" evidence="1">
    <location>
        <position position="154"/>
    </location>
</feature>
<dbReference type="AlphaFoldDB" id="A0AAD9UZJ1"/>
<comment type="caution">
    <text evidence="1">The sequence shown here is derived from an EMBL/GenBank/DDBJ whole genome shotgun (WGS) entry which is preliminary data.</text>
</comment>